<evidence type="ECO:0000313" key="3">
    <source>
        <dbReference type="Proteomes" id="UP000178690"/>
    </source>
</evidence>
<name>A0A1G2PP31_TERXR</name>
<sequence length="105" mass="10772">MDMRMSGIPLAPKRIIVLLGAGAIVVLGVLALSYAASLPAPSEPAVPATTDGEAPLPPSEQEAAAEIGPPLSESDEAEALEQDLDATNLTDLDAELEDVDRELGP</sequence>
<evidence type="ECO:0000256" key="1">
    <source>
        <dbReference type="SAM" id="MobiDB-lite"/>
    </source>
</evidence>
<comment type="caution">
    <text evidence="2">The sequence shown here is derived from an EMBL/GenBank/DDBJ whole genome shotgun (WGS) entry which is preliminary data.</text>
</comment>
<organism evidence="2 3">
    <name type="scientific">Terrybacteria sp. (strain RIFCSPHIGHO2_01_FULL_58_15)</name>
    <dbReference type="NCBI Taxonomy" id="1802363"/>
    <lineage>
        <taxon>Bacteria</taxon>
        <taxon>Candidatus Terryibacteriota</taxon>
    </lineage>
</organism>
<dbReference type="STRING" id="1802363.A2682_01990"/>
<proteinExistence type="predicted"/>
<feature type="compositionally biased region" description="Acidic residues" evidence="1">
    <location>
        <begin position="73"/>
        <end position="84"/>
    </location>
</feature>
<dbReference type="EMBL" id="MHST01000002">
    <property type="protein sequence ID" value="OHA50013.1"/>
    <property type="molecule type" value="Genomic_DNA"/>
</dbReference>
<dbReference type="Proteomes" id="UP000178690">
    <property type="component" value="Unassembled WGS sequence"/>
</dbReference>
<evidence type="ECO:0000313" key="2">
    <source>
        <dbReference type="EMBL" id="OHA50013.1"/>
    </source>
</evidence>
<reference evidence="2 3" key="1">
    <citation type="journal article" date="2016" name="Nat. Commun.">
        <title>Thousands of microbial genomes shed light on interconnected biogeochemical processes in an aquifer system.</title>
        <authorList>
            <person name="Anantharaman K."/>
            <person name="Brown C.T."/>
            <person name="Hug L.A."/>
            <person name="Sharon I."/>
            <person name="Castelle C.J."/>
            <person name="Probst A.J."/>
            <person name="Thomas B.C."/>
            <person name="Singh A."/>
            <person name="Wilkins M.J."/>
            <person name="Karaoz U."/>
            <person name="Brodie E.L."/>
            <person name="Williams K.H."/>
            <person name="Hubbard S.S."/>
            <person name="Banfield J.F."/>
        </authorList>
    </citation>
    <scope>NUCLEOTIDE SEQUENCE [LARGE SCALE GENOMIC DNA]</scope>
    <source>
        <strain evidence="3">RIFCSPHIGHO2_01_FULL_58_15</strain>
    </source>
</reference>
<feature type="compositionally biased region" description="Acidic residues" evidence="1">
    <location>
        <begin position="92"/>
        <end position="105"/>
    </location>
</feature>
<feature type="region of interest" description="Disordered" evidence="1">
    <location>
        <begin position="40"/>
        <end position="105"/>
    </location>
</feature>
<dbReference type="AlphaFoldDB" id="A0A1G2PP31"/>
<gene>
    <name evidence="2" type="ORF">A2682_01990</name>
</gene>
<protein>
    <submittedName>
        <fullName evidence="2">Uncharacterized protein</fullName>
    </submittedName>
</protein>
<accession>A0A1G2PP31</accession>